<dbReference type="AlphaFoldDB" id="G1KVC2"/>
<dbReference type="GeneTree" id="ENSGT01150000286925"/>
<organism evidence="2 3">
    <name type="scientific">Anolis carolinensis</name>
    <name type="common">Green anole</name>
    <name type="synonym">American chameleon</name>
    <dbReference type="NCBI Taxonomy" id="28377"/>
    <lineage>
        <taxon>Eukaryota</taxon>
        <taxon>Metazoa</taxon>
        <taxon>Chordata</taxon>
        <taxon>Craniata</taxon>
        <taxon>Vertebrata</taxon>
        <taxon>Euteleostomi</taxon>
        <taxon>Lepidosauria</taxon>
        <taxon>Squamata</taxon>
        <taxon>Bifurcata</taxon>
        <taxon>Unidentata</taxon>
        <taxon>Episquamata</taxon>
        <taxon>Toxicofera</taxon>
        <taxon>Iguania</taxon>
        <taxon>Dactyloidae</taxon>
        <taxon>Anolis</taxon>
    </lineage>
</organism>
<dbReference type="InterPro" id="IPR005135">
    <property type="entry name" value="Endo/exonuclease/phosphatase"/>
</dbReference>
<dbReference type="CDD" id="cd01650">
    <property type="entry name" value="RT_nLTR_like"/>
    <property type="match status" value="1"/>
</dbReference>
<feature type="domain" description="Reverse transcriptase" evidence="1">
    <location>
        <begin position="496"/>
        <end position="718"/>
    </location>
</feature>
<sequence>MNSFTQTIKIFSNNINGLNLPTKRKKLLNYLGKSNYNIIALQETHVAQKHAKYLINTNLGRVFYSSDIKKKRGVAIYMDERLNHVEEFRDQEGRIIAVKIGTDLEKILVCNIYVPNGPKRKFVKLLRQKIDQAEFDHIIILGDFNGVLDINLDKSIKQRRKINNTLPKNIIQLKEEYDLQDIWRLRNPNQKDFTFYSNRHKSWSRLDMIWVSKSLVTKIDEIKILARDLSDHSPLIMNINKKKKFTNWKLDSNLIKKEIDIKKIKLMTKEYFQWNDNQETSPQIIWDAYKAVARGFLIQQKALKNKLKNQKLFDLQKEINITENQFKKRPGDVKILKNLEILHKQKKNLELEKLANQPKWIRQNTFENANKPGKWLARIIRKKKNKQQIRKIETKGKEVYTDEGIKEEFERFYRDLYKKDQIDPEQIGEYLSNQKLQKITEDQRLILNKEITEEEIKVAIKSLDANKSPGPDGFTACFYKIDQEETIKYFKTIMNEALNKEIIPDSWKKAEIVLIHKEGLDPNNVRNYRPISLLNTDYKIFTKILANGFTKFLTEWISEDQTGFLPSQSTKDNVRIIIDSIEYFDINHQKEVGFLGLDAEKAFDNVNWEFFKLLLKELDIGIQFQNGINAIYSQQNARIRINNQFTEEFGIAKGTRHGCPLSPLIFIFTLEILIRSIKTDENLRGIKLDKQEIKIRAFANDVICIIENPKIKIKNWIN</sequence>
<dbReference type="HOGENOM" id="CLU_000680_2_0_1"/>
<dbReference type="SUPFAM" id="SSF56219">
    <property type="entry name" value="DNase I-like"/>
    <property type="match status" value="1"/>
</dbReference>
<accession>G1KVC2</accession>
<evidence type="ECO:0000313" key="2">
    <source>
        <dbReference type="Ensembl" id="ENSACAP00000018438.2"/>
    </source>
</evidence>
<evidence type="ECO:0000313" key="3">
    <source>
        <dbReference type="Proteomes" id="UP000001646"/>
    </source>
</evidence>
<name>G1KVC2_ANOCA</name>
<dbReference type="CDD" id="cd09076">
    <property type="entry name" value="L1-EN"/>
    <property type="match status" value="1"/>
</dbReference>
<dbReference type="InterPro" id="IPR036691">
    <property type="entry name" value="Endo/exonu/phosph_ase_sf"/>
</dbReference>
<dbReference type="Gene3D" id="3.60.10.10">
    <property type="entry name" value="Endonuclease/exonuclease/phosphatase"/>
    <property type="match status" value="1"/>
</dbReference>
<dbReference type="eggNOG" id="ENOG502SQ5F">
    <property type="taxonomic scope" value="Eukaryota"/>
</dbReference>
<reference evidence="2 3" key="1">
    <citation type="submission" date="2009-12" db="EMBL/GenBank/DDBJ databases">
        <title>The Genome Sequence of Anolis carolinensis (Green Anole Lizard).</title>
        <authorList>
            <consortium name="The Genome Sequencing Platform"/>
            <person name="Di Palma F."/>
            <person name="Alfoldi J."/>
            <person name="Heiman D."/>
            <person name="Young S."/>
            <person name="Grabherr M."/>
            <person name="Johnson J."/>
            <person name="Lander E.S."/>
            <person name="Lindblad-Toh K."/>
        </authorList>
    </citation>
    <scope>NUCLEOTIDE SEQUENCE [LARGE SCALE GENOMIC DNA]</scope>
    <source>
        <strain evidence="2 3">JBL SC #1</strain>
    </source>
</reference>
<evidence type="ECO:0000259" key="1">
    <source>
        <dbReference type="PROSITE" id="PS50878"/>
    </source>
</evidence>
<dbReference type="PROSITE" id="PS50878">
    <property type="entry name" value="RT_POL"/>
    <property type="match status" value="1"/>
</dbReference>
<protein>
    <recommendedName>
        <fullName evidence="1">Reverse transcriptase domain-containing protein</fullName>
    </recommendedName>
</protein>
<dbReference type="Proteomes" id="UP000001646">
    <property type="component" value="Chromosome 2"/>
</dbReference>
<dbReference type="InterPro" id="IPR000477">
    <property type="entry name" value="RT_dom"/>
</dbReference>
<dbReference type="InterPro" id="IPR043502">
    <property type="entry name" value="DNA/RNA_pol_sf"/>
</dbReference>
<dbReference type="STRING" id="28377.ENSACAP00000018438"/>
<dbReference type="PANTHER" id="PTHR31635">
    <property type="entry name" value="REVERSE TRANSCRIPTASE DOMAIN-CONTAINING PROTEIN-RELATED"/>
    <property type="match status" value="1"/>
</dbReference>
<keyword evidence="3" id="KW-1185">Reference proteome</keyword>
<dbReference type="Pfam" id="PF00078">
    <property type="entry name" value="RVT_1"/>
    <property type="match status" value="1"/>
</dbReference>
<proteinExistence type="predicted"/>
<reference evidence="2" key="2">
    <citation type="submission" date="2025-08" db="UniProtKB">
        <authorList>
            <consortium name="Ensembl"/>
        </authorList>
    </citation>
    <scope>IDENTIFICATION</scope>
</reference>
<reference evidence="2" key="3">
    <citation type="submission" date="2025-09" db="UniProtKB">
        <authorList>
            <consortium name="Ensembl"/>
        </authorList>
    </citation>
    <scope>IDENTIFICATION</scope>
</reference>
<dbReference type="Ensembl" id="ENSACAT00000028988.2">
    <property type="protein sequence ID" value="ENSACAP00000018438.2"/>
    <property type="gene ID" value="ENSACAG00000024977.2"/>
</dbReference>
<dbReference type="SUPFAM" id="SSF56672">
    <property type="entry name" value="DNA/RNA polymerases"/>
    <property type="match status" value="1"/>
</dbReference>
<dbReference type="PANTHER" id="PTHR31635:SF196">
    <property type="entry name" value="REVERSE TRANSCRIPTASE DOMAIN-CONTAINING PROTEIN-RELATED"/>
    <property type="match status" value="1"/>
</dbReference>
<dbReference type="Bgee" id="ENSACAG00000024977">
    <property type="expression patterns" value="Expressed in testis and 3 other cell types or tissues"/>
</dbReference>
<dbReference type="Pfam" id="PF03372">
    <property type="entry name" value="Exo_endo_phos"/>
    <property type="match status" value="1"/>
</dbReference>
<dbReference type="GO" id="GO:0003824">
    <property type="term" value="F:catalytic activity"/>
    <property type="evidence" value="ECO:0007669"/>
    <property type="project" value="InterPro"/>
</dbReference>
<dbReference type="InParanoid" id="G1KVC2"/>